<dbReference type="VEuPathDB" id="CryptoDB:Cvel_19626"/>
<feature type="compositionally biased region" description="Basic and acidic residues" evidence="1">
    <location>
        <begin position="32"/>
        <end position="66"/>
    </location>
</feature>
<reference evidence="2" key="1">
    <citation type="submission" date="2014-11" db="EMBL/GenBank/DDBJ databases">
        <title>Molecular phylogeny of cliff fern family Woodsiaceae with morphological implications.</title>
        <authorList>
            <person name="Shao Y.-Z."/>
            <person name="Wei R."/>
            <person name="Zhang X.-C."/>
        </authorList>
    </citation>
    <scope>NUCLEOTIDE SEQUENCE</scope>
</reference>
<evidence type="ECO:0000313" key="2">
    <source>
        <dbReference type="EMBL" id="CUC09404.1"/>
    </source>
</evidence>
<proteinExistence type="predicted"/>
<organism evidence="2">
    <name type="scientific">Chromera velia CCMP2878</name>
    <dbReference type="NCBI Taxonomy" id="1169474"/>
    <lineage>
        <taxon>Eukaryota</taxon>
        <taxon>Sar</taxon>
        <taxon>Alveolata</taxon>
        <taxon>Colpodellida</taxon>
        <taxon>Chromeraceae</taxon>
        <taxon>Chromera</taxon>
    </lineage>
</organism>
<feature type="region of interest" description="Disordered" evidence="1">
    <location>
        <begin position="128"/>
        <end position="227"/>
    </location>
</feature>
<gene>
    <name evidence="2" type="ORF">Cvel_19626.t3</name>
</gene>
<accession>A0A0K6S6X0</accession>
<dbReference type="AlphaFoldDB" id="A0A0K6S6X0"/>
<evidence type="ECO:0000256" key="1">
    <source>
        <dbReference type="SAM" id="MobiDB-lite"/>
    </source>
</evidence>
<feature type="region of interest" description="Disordered" evidence="1">
    <location>
        <begin position="1"/>
        <end position="99"/>
    </location>
</feature>
<protein>
    <submittedName>
        <fullName evidence="2">Uncharacterized protein</fullName>
    </submittedName>
</protein>
<dbReference type="EMBL" id="CDMZ01000782">
    <property type="protein sequence ID" value="CUC09404.1"/>
    <property type="molecule type" value="Genomic_DNA"/>
</dbReference>
<name>A0A0K6S6X0_9ALVE</name>
<sequence>MGDDLRVACEAAVASSGLKPPSQSSNPPLRSSEGRSVDDVREEHARATHDSIDHLENAAGEVEGKAKWNVRGDGAAGAPQRSPQGSWSWEGPGMASLVPAPSSFWAPVPPPSSMGGNPDLLRQTGIQMGVGEDLQREGGPPSLSIPRTSAVNVEERLQSEQGAEVGSGNRKTRSRSPSAARFGSPTSGPGSPLFSFCMSGSGSGLAIPPPQSQQHNKAGSGGGRGAQ</sequence>